<dbReference type="Proteomes" id="UP000309544">
    <property type="component" value="Unassembled WGS sequence"/>
</dbReference>
<dbReference type="InterPro" id="IPR003812">
    <property type="entry name" value="Fido"/>
</dbReference>
<keyword evidence="3" id="KW-1185">Reference proteome</keyword>
<evidence type="ECO:0000259" key="1">
    <source>
        <dbReference type="PROSITE" id="PS51459"/>
    </source>
</evidence>
<feature type="domain" description="Fido" evidence="1">
    <location>
        <begin position="6"/>
        <end position="123"/>
    </location>
</feature>
<dbReference type="InterPro" id="IPR006440">
    <property type="entry name" value="Doc"/>
</dbReference>
<proteinExistence type="predicted"/>
<dbReference type="PIRSF" id="PIRSF018297">
    <property type="entry name" value="Doc"/>
    <property type="match status" value="1"/>
</dbReference>
<evidence type="ECO:0000313" key="3">
    <source>
        <dbReference type="Proteomes" id="UP000309544"/>
    </source>
</evidence>
<evidence type="ECO:0000313" key="2">
    <source>
        <dbReference type="EMBL" id="TNJ34117.1"/>
    </source>
</evidence>
<dbReference type="PROSITE" id="PS51459">
    <property type="entry name" value="FIDO"/>
    <property type="match status" value="1"/>
</dbReference>
<comment type="caution">
    <text evidence="2">The sequence shown here is derived from an EMBL/GenBank/DDBJ whole genome shotgun (WGS) entry which is preliminary data.</text>
</comment>
<sequence>MKWRWLLDDVIIAIHDEQIAEHGGSTGIRDRELLLSALARPQHQAHYNDEPTVFELAAAYAYGIIRNHPFVDGNKRTGFLAAYVFLNINGWQLRASEVEAITVILDVAAGDIDEPTFSRWLKNKSVILPDLNL</sequence>
<reference evidence="2 3" key="1">
    <citation type="submission" date="2019-05" db="EMBL/GenBank/DDBJ databases">
        <title>Draft Whole-Genome sequence of the green sulfur bacterium Prosthecochloris vibrioformis DSM 260.</title>
        <authorList>
            <person name="Meyer T.E."/>
            <person name="Kyndt J.A."/>
        </authorList>
    </citation>
    <scope>NUCLEOTIDE SEQUENCE [LARGE SCALE GENOMIC DNA]</scope>
    <source>
        <strain evidence="2 3">DSM 260</strain>
    </source>
</reference>
<protein>
    <submittedName>
        <fullName evidence="2">Type II toxin-antitoxin system death-on-curing family toxin</fullName>
    </submittedName>
</protein>
<dbReference type="InterPro" id="IPR036597">
    <property type="entry name" value="Fido-like_dom_sf"/>
</dbReference>
<name>A0A5C4RU18_PROVB</name>
<dbReference type="EMBL" id="VDCI01000012">
    <property type="protein sequence ID" value="TNJ34117.1"/>
    <property type="molecule type" value="Genomic_DNA"/>
</dbReference>
<dbReference type="Gene3D" id="1.20.120.1870">
    <property type="entry name" value="Fic/DOC protein, Fido domain"/>
    <property type="match status" value="1"/>
</dbReference>
<accession>A0A5C4RU18</accession>
<dbReference type="RefSeq" id="WP_139626963.1">
    <property type="nucleotide sequence ID" value="NZ_VDCI01000012.1"/>
</dbReference>
<dbReference type="AlphaFoldDB" id="A0A5C4RU18"/>
<organism evidence="2 3">
    <name type="scientific">Prosthecochloris vibrioformis</name>
    <name type="common">Chlorobium vibrioforme</name>
    <dbReference type="NCBI Taxonomy" id="1098"/>
    <lineage>
        <taxon>Bacteria</taxon>
        <taxon>Pseudomonadati</taxon>
        <taxon>Chlorobiota</taxon>
        <taxon>Chlorobiia</taxon>
        <taxon>Chlorobiales</taxon>
        <taxon>Chlorobiaceae</taxon>
        <taxon>Prosthecochloris</taxon>
    </lineage>
</organism>
<dbReference type="SUPFAM" id="SSF140931">
    <property type="entry name" value="Fic-like"/>
    <property type="match status" value="1"/>
</dbReference>
<dbReference type="PANTHER" id="PTHR39426:SF1">
    <property type="entry name" value="HOMOLOGY TO DEATH-ON-CURING PROTEIN OF PHAGE P1"/>
    <property type="match status" value="1"/>
</dbReference>
<dbReference type="NCBIfam" id="TIGR01550">
    <property type="entry name" value="DOC_P1"/>
    <property type="match status" value="1"/>
</dbReference>
<gene>
    <name evidence="2" type="ORF">FGF68_10250</name>
</gene>
<dbReference type="GO" id="GO:0016301">
    <property type="term" value="F:kinase activity"/>
    <property type="evidence" value="ECO:0007669"/>
    <property type="project" value="InterPro"/>
</dbReference>
<dbReference type="PANTHER" id="PTHR39426">
    <property type="entry name" value="HOMOLOGY TO DEATH-ON-CURING PROTEIN OF PHAGE P1"/>
    <property type="match status" value="1"/>
</dbReference>
<dbReference type="InterPro" id="IPR053737">
    <property type="entry name" value="Type_II_TA_Toxin"/>
</dbReference>
<dbReference type="Pfam" id="PF02661">
    <property type="entry name" value="Fic"/>
    <property type="match status" value="1"/>
</dbReference>